<dbReference type="PRINTS" id="PR02075">
    <property type="entry name" value="FIBSHEATHIP1"/>
</dbReference>
<evidence type="ECO:0000256" key="2">
    <source>
        <dbReference type="ARBA" id="ARBA00019480"/>
    </source>
</evidence>
<dbReference type="GeneTree" id="ENSGT00390000013879"/>
<keyword evidence="3" id="KW-0175">Coiled coil</keyword>
<dbReference type="InterPro" id="IPR026246">
    <property type="entry name" value="Fsip1"/>
</dbReference>
<dbReference type="InParanoid" id="W5N3Y5"/>
<feature type="region of interest" description="Disordered" evidence="4">
    <location>
        <begin position="1"/>
        <end position="35"/>
    </location>
</feature>
<evidence type="ECO:0000256" key="4">
    <source>
        <dbReference type="SAM" id="MobiDB-lite"/>
    </source>
</evidence>
<comment type="similarity">
    <text evidence="1">Belongs to the FSIP1 family.</text>
</comment>
<accession>W5N3Y5</accession>
<evidence type="ECO:0000256" key="3">
    <source>
        <dbReference type="ARBA" id="ARBA00023054"/>
    </source>
</evidence>
<dbReference type="Pfam" id="PF15554">
    <property type="entry name" value="FSIP1"/>
    <property type="match status" value="1"/>
</dbReference>
<reference evidence="5" key="2">
    <citation type="submission" date="2025-08" db="UniProtKB">
        <authorList>
            <consortium name="Ensembl"/>
        </authorList>
    </citation>
    <scope>IDENTIFICATION</scope>
</reference>
<reference evidence="5" key="3">
    <citation type="submission" date="2025-09" db="UniProtKB">
        <authorList>
            <consortium name="Ensembl"/>
        </authorList>
    </citation>
    <scope>IDENTIFICATION</scope>
</reference>
<evidence type="ECO:0000256" key="1">
    <source>
        <dbReference type="ARBA" id="ARBA00010495"/>
    </source>
</evidence>
<dbReference type="PANTHER" id="PTHR22012:SF2">
    <property type="entry name" value="FIBROUS SHEATH-INTERACTING PROTEIN 1"/>
    <property type="match status" value="1"/>
</dbReference>
<dbReference type="EMBL" id="AHAT01019050">
    <property type="status" value="NOT_ANNOTATED_CDS"/>
    <property type="molecule type" value="Genomic_DNA"/>
</dbReference>
<name>W5N3Y5_LEPOC</name>
<evidence type="ECO:0000313" key="6">
    <source>
        <dbReference type="Proteomes" id="UP000018468"/>
    </source>
</evidence>
<dbReference type="Proteomes" id="UP000018468">
    <property type="component" value="Linkage group LG7"/>
</dbReference>
<proteinExistence type="inferred from homology"/>
<dbReference type="Ensembl" id="ENSLOCT00000015373.1">
    <property type="protein sequence ID" value="ENSLOCP00000015344.1"/>
    <property type="gene ID" value="ENSLOCG00000012463.1"/>
</dbReference>
<dbReference type="OMA" id="AGCEASK"/>
<reference evidence="6" key="1">
    <citation type="submission" date="2011-12" db="EMBL/GenBank/DDBJ databases">
        <title>The Draft Genome of Lepisosteus oculatus.</title>
        <authorList>
            <consortium name="The Broad Institute Genome Assembly &amp; Analysis Group"/>
            <consortium name="Computational R&amp;D Group"/>
            <consortium name="and Sequencing Platform"/>
            <person name="Di Palma F."/>
            <person name="Alfoldi J."/>
            <person name="Johnson J."/>
            <person name="Berlin A."/>
            <person name="Gnerre S."/>
            <person name="Jaffe D."/>
            <person name="MacCallum I."/>
            <person name="Young S."/>
            <person name="Walker B.J."/>
            <person name="Lander E.S."/>
            <person name="Lindblad-Toh K."/>
        </authorList>
    </citation>
    <scope>NUCLEOTIDE SEQUENCE [LARGE SCALE GENOMIC DNA]</scope>
</reference>
<dbReference type="FunCoup" id="W5N3Y5">
    <property type="interactions" value="103"/>
</dbReference>
<dbReference type="EMBL" id="AHAT01019051">
    <property type="status" value="NOT_ANNOTATED_CDS"/>
    <property type="molecule type" value="Genomic_DNA"/>
</dbReference>
<keyword evidence="6" id="KW-1185">Reference proteome</keyword>
<feature type="region of interest" description="Disordered" evidence="4">
    <location>
        <begin position="136"/>
        <end position="162"/>
    </location>
</feature>
<dbReference type="eggNOG" id="ENOG502RXFB">
    <property type="taxonomic scope" value="Eukaryota"/>
</dbReference>
<protein>
    <recommendedName>
        <fullName evidence="2">Fibrous sheath-interacting protein 1</fullName>
    </recommendedName>
</protein>
<dbReference type="PANTHER" id="PTHR22012">
    <property type="entry name" value="FIBROUS SHEATH INTERACTING PROTEIN 1"/>
    <property type="match status" value="1"/>
</dbReference>
<evidence type="ECO:0000313" key="5">
    <source>
        <dbReference type="Ensembl" id="ENSLOCP00000015344.1"/>
    </source>
</evidence>
<organism evidence="5 6">
    <name type="scientific">Lepisosteus oculatus</name>
    <name type="common">Spotted gar</name>
    <dbReference type="NCBI Taxonomy" id="7918"/>
    <lineage>
        <taxon>Eukaryota</taxon>
        <taxon>Metazoa</taxon>
        <taxon>Chordata</taxon>
        <taxon>Craniata</taxon>
        <taxon>Vertebrata</taxon>
        <taxon>Euteleostomi</taxon>
        <taxon>Actinopterygii</taxon>
        <taxon>Neopterygii</taxon>
        <taxon>Holostei</taxon>
        <taxon>Semionotiformes</taxon>
        <taxon>Lepisosteidae</taxon>
        <taxon>Lepisosteus</taxon>
    </lineage>
</organism>
<dbReference type="Bgee" id="ENSLOCG00000012463">
    <property type="expression patterns" value="Expressed in testis and 5 other cell types or tissues"/>
</dbReference>
<sequence>MDIRKGSLDAISRPASSCRSRPGSRASGAALQERGRVSSSSSGSLVVLTPEAAEVQSVLFAYFNCFRFLIEFNRNTGCIKYNMIVLENISFSSDSSDGLDDELRSEFDHLAANREGGNNHMSFVPEENLLSETNTSLEELEDNGDENSLKFDESDEENEDPELQKAIRKMKKLDNILAQKVSREREVKKHGKKMRLKLWEELQSTKLEGVSESHDEAENTKLFLALTSSKSSSEDVDFIPVFDTQIPVEEYVHDNQCKSTETSRVCPDEDKSDLAARGQCDFNRGKKKQDFVKKNIEMAKDAGNQVLMTDEEKKRLAELLKDIDKVCDVTDITGDPTLWALRITAGEGYTPEPTELDQLLEIDSKLQVLLSPEDFL</sequence>
<dbReference type="AlphaFoldDB" id="W5N3Y5"/>